<comment type="caution">
    <text evidence="4">The sequence shown here is derived from an EMBL/GenBank/DDBJ whole genome shotgun (WGS) entry which is preliminary data.</text>
</comment>
<evidence type="ECO:0000313" key="5">
    <source>
        <dbReference type="Proteomes" id="UP000605986"/>
    </source>
</evidence>
<evidence type="ECO:0000259" key="2">
    <source>
        <dbReference type="Pfam" id="PF00144"/>
    </source>
</evidence>
<protein>
    <submittedName>
        <fullName evidence="4">Putative D-aminoacylase</fullName>
    </submittedName>
</protein>
<dbReference type="PANTHER" id="PTHR46825:SF9">
    <property type="entry name" value="BETA-LACTAMASE-RELATED DOMAIN-CONTAINING PROTEIN"/>
    <property type="match status" value="1"/>
</dbReference>
<dbReference type="AlphaFoldDB" id="A0A8H4NWD8"/>
<keyword evidence="5" id="KW-1185">Reference proteome</keyword>
<dbReference type="Pfam" id="PF11954">
    <property type="entry name" value="DUF3471"/>
    <property type="match status" value="1"/>
</dbReference>
<feature type="domain" description="Peptidase S12 Pab87-related C-terminal" evidence="3">
    <location>
        <begin position="270"/>
        <end position="347"/>
    </location>
</feature>
<dbReference type="InterPro" id="IPR021860">
    <property type="entry name" value="Peptidase_S12_Pab87-rel_C"/>
</dbReference>
<dbReference type="PANTHER" id="PTHR46825">
    <property type="entry name" value="D-ALANYL-D-ALANINE-CARBOXYPEPTIDASE/ENDOPEPTIDASE AMPH"/>
    <property type="match status" value="1"/>
</dbReference>
<reference evidence="4" key="1">
    <citation type="submission" date="2020-01" db="EMBL/GenBank/DDBJ databases">
        <title>Identification and distribution of gene clusters putatively required for synthesis of sphingolipid metabolism inhibitors in phylogenetically diverse species of the filamentous fungus Fusarium.</title>
        <authorList>
            <person name="Kim H.-S."/>
            <person name="Busman M."/>
            <person name="Brown D.W."/>
            <person name="Divon H."/>
            <person name="Uhlig S."/>
            <person name="Proctor R.H."/>
        </authorList>
    </citation>
    <scope>NUCLEOTIDE SEQUENCE</scope>
    <source>
        <strain evidence="4">NRRL 53441</strain>
    </source>
</reference>
<name>A0A8H4NWD8_9HYPO</name>
<dbReference type="EMBL" id="JAADJG010000661">
    <property type="protein sequence ID" value="KAF4440357.1"/>
    <property type="molecule type" value="Genomic_DNA"/>
</dbReference>
<gene>
    <name evidence="4" type="ORF">F53441_12305</name>
</gene>
<accession>A0A8H4NWD8</accession>
<dbReference type="Pfam" id="PF00144">
    <property type="entry name" value="Beta-lactamase"/>
    <property type="match status" value="1"/>
</dbReference>
<sequence length="348" mass="38819">MKYINNRPLIRPFRAQFEYNNLHYELAGHVIEHISGQSYSDFLQTRLLEPLGMERTSFRTPSKNVEGVTVPYNALDNASTVPINFLWMGDNGYGAASGGARSSVKDLVRLYRSFLEGFSEQLYQGSATSGHSTLKQLNHIMSGKIPFDQPSAHEASYAFGWGRVQLLGRLRQIGINPALLLNGMPLVGKGTSSLVLFHQGSLSGSLTFVALLPDIEAIIVVLTNSLGLNDAADWIGQLIIEELVGVPSHLKNDFVHLAEAAVAKNLKCAYWDNLGIYKIDVSLVDGRLYWLIQGLETERFQLDHYHEDTFTWLKPRNELASRGRWVGSGQDATFWKVKFETDDSGEVN</sequence>
<dbReference type="InterPro" id="IPR001466">
    <property type="entry name" value="Beta-lactam-related"/>
</dbReference>
<dbReference type="Gene3D" id="3.40.710.10">
    <property type="entry name" value="DD-peptidase/beta-lactamase superfamily"/>
    <property type="match status" value="1"/>
</dbReference>
<dbReference type="OrthoDB" id="5946976at2759"/>
<dbReference type="InterPro" id="IPR012338">
    <property type="entry name" value="Beta-lactam/transpept-like"/>
</dbReference>
<evidence type="ECO:0000259" key="3">
    <source>
        <dbReference type="Pfam" id="PF11954"/>
    </source>
</evidence>
<dbReference type="Proteomes" id="UP000605986">
    <property type="component" value="Unassembled WGS sequence"/>
</dbReference>
<dbReference type="InterPro" id="IPR050491">
    <property type="entry name" value="AmpC-like"/>
</dbReference>
<evidence type="ECO:0000256" key="1">
    <source>
        <dbReference type="ARBA" id="ARBA00038215"/>
    </source>
</evidence>
<organism evidence="4 5">
    <name type="scientific">Fusarium austroafricanum</name>
    <dbReference type="NCBI Taxonomy" id="2364996"/>
    <lineage>
        <taxon>Eukaryota</taxon>
        <taxon>Fungi</taxon>
        <taxon>Dikarya</taxon>
        <taxon>Ascomycota</taxon>
        <taxon>Pezizomycotina</taxon>
        <taxon>Sordariomycetes</taxon>
        <taxon>Hypocreomycetidae</taxon>
        <taxon>Hypocreales</taxon>
        <taxon>Nectriaceae</taxon>
        <taxon>Fusarium</taxon>
        <taxon>Fusarium concolor species complex</taxon>
    </lineage>
</organism>
<evidence type="ECO:0000313" key="4">
    <source>
        <dbReference type="EMBL" id="KAF4440357.1"/>
    </source>
</evidence>
<comment type="similarity">
    <text evidence="1">Belongs to the peptidase S12 family.</text>
</comment>
<feature type="domain" description="Beta-lactamase-related" evidence="2">
    <location>
        <begin position="1"/>
        <end position="230"/>
    </location>
</feature>
<dbReference type="SUPFAM" id="SSF56601">
    <property type="entry name" value="beta-lactamase/transpeptidase-like"/>
    <property type="match status" value="1"/>
</dbReference>
<proteinExistence type="inferred from homology"/>